<gene>
    <name evidence="2" type="ORF">FOQG_18600</name>
</gene>
<dbReference type="HOGENOM" id="CLU_1098560_0_0_1"/>
<dbReference type="OrthoDB" id="5102748at2759"/>
<dbReference type="EMBL" id="KI979464">
    <property type="protein sequence ID" value="EXK76666.1"/>
    <property type="molecule type" value="Genomic_DNA"/>
</dbReference>
<feature type="compositionally biased region" description="Basic and acidic residues" evidence="1">
    <location>
        <begin position="179"/>
        <end position="189"/>
    </location>
</feature>
<protein>
    <submittedName>
        <fullName evidence="2">Uncharacterized protein</fullName>
    </submittedName>
</protein>
<dbReference type="Proteomes" id="UP000030663">
    <property type="component" value="Unassembled WGS sequence"/>
</dbReference>
<proteinExistence type="predicted"/>
<evidence type="ECO:0000313" key="3">
    <source>
        <dbReference type="Proteomes" id="UP000030663"/>
    </source>
</evidence>
<name>X0B4L3_FUSOX</name>
<organism evidence="2 3">
    <name type="scientific">Fusarium oxysporum f. sp. raphani 54005</name>
    <dbReference type="NCBI Taxonomy" id="1089458"/>
    <lineage>
        <taxon>Eukaryota</taxon>
        <taxon>Fungi</taxon>
        <taxon>Dikarya</taxon>
        <taxon>Ascomycota</taxon>
        <taxon>Pezizomycotina</taxon>
        <taxon>Sordariomycetes</taxon>
        <taxon>Hypocreomycetidae</taxon>
        <taxon>Hypocreales</taxon>
        <taxon>Nectriaceae</taxon>
        <taxon>Fusarium</taxon>
        <taxon>Fusarium oxysporum species complex</taxon>
    </lineage>
</organism>
<feature type="region of interest" description="Disordered" evidence="1">
    <location>
        <begin position="124"/>
        <end position="192"/>
    </location>
</feature>
<reference evidence="2 3" key="1">
    <citation type="submission" date="2011-11" db="EMBL/GenBank/DDBJ databases">
        <title>The Genome Sequence of Fusarium oxysporum PHW815.</title>
        <authorList>
            <consortium name="The Broad Institute Genome Sequencing Platform"/>
            <person name="Ma L.-J."/>
            <person name="Gale L.R."/>
            <person name="Schwartz D.C."/>
            <person name="Zhou S."/>
            <person name="Corby-Kistler H."/>
            <person name="Young S.K."/>
            <person name="Zeng Q."/>
            <person name="Gargeya S."/>
            <person name="Fitzgerald M."/>
            <person name="Haas B."/>
            <person name="Abouelleil A."/>
            <person name="Alvarado L."/>
            <person name="Arachchi H.M."/>
            <person name="Berlin A."/>
            <person name="Brown A."/>
            <person name="Chapman S.B."/>
            <person name="Chen Z."/>
            <person name="Dunbar C."/>
            <person name="Freedman E."/>
            <person name="Gearin G."/>
            <person name="Goldberg J."/>
            <person name="Griggs A."/>
            <person name="Gujja S."/>
            <person name="Heiman D."/>
            <person name="Howarth C."/>
            <person name="Larson L."/>
            <person name="Lui A."/>
            <person name="MacDonald P.J.P."/>
            <person name="Montmayeur A."/>
            <person name="Murphy C."/>
            <person name="Neiman D."/>
            <person name="Pearson M."/>
            <person name="Priest M."/>
            <person name="Roberts A."/>
            <person name="Saif S."/>
            <person name="Shea T."/>
            <person name="Shenoy N."/>
            <person name="Sisk P."/>
            <person name="Stolte C."/>
            <person name="Sykes S."/>
            <person name="Wortman J."/>
            <person name="Nusbaum C."/>
            <person name="Birren B."/>
        </authorList>
    </citation>
    <scope>NUCLEOTIDE SEQUENCE [LARGE SCALE GENOMIC DNA]</scope>
    <source>
        <strain evidence="2 3">54005</strain>
    </source>
</reference>
<sequence length="253" mass="28368">MSAKDLGSDALASTGLWQERTQWRVIFQNTLRDILRAMTRLPDRHSLMSDYVMGQGCRQGDPGIRSSMSNALQGEVANVRFNPVLSATLERLWSHKFWNMFDVSRGLWPDLGNYHCIEETSVALNEDRSNSTESEDGERTGNNDRDDIDPEGEDDDDDDGDWDSEDDELDHDDSAYGSDRAESSREAHPELQVPADGELGIAAFDDFLELLYDVCLTLCTETFIAGQPGSPLLIYFSGILGFSEDCQHFLLAR</sequence>
<feature type="compositionally biased region" description="Acidic residues" evidence="1">
    <location>
        <begin position="146"/>
        <end position="171"/>
    </location>
</feature>
<evidence type="ECO:0000313" key="2">
    <source>
        <dbReference type="EMBL" id="EXK76666.1"/>
    </source>
</evidence>
<keyword evidence="3" id="KW-1185">Reference proteome</keyword>
<accession>X0B4L3</accession>
<dbReference type="AlphaFoldDB" id="X0B4L3"/>
<evidence type="ECO:0000256" key="1">
    <source>
        <dbReference type="SAM" id="MobiDB-lite"/>
    </source>
</evidence>